<sequence length="279" mass="32196">MVKNKLKDNIKNFKPVSKRIAVLVLVMKNKTFSIIQVHAPTTGHKIEEIEDFYSEIDNITNNERISSNYIVVIGDFNASTGKRQKGENHMIGPFSIGKRNPSGDLLVSFMASQSLKTLGSFFIKNAVDRWTWLSPKNKHFEIDHFLVGNNINVKKFEVKADLQFQTDHRMLIAEIQIPGRPFFQIKEKQIIMTSLGDYHEAVEIKMEKLDLSQVSVQEAYNLIEKNILESVEEGNKKSTINKRKRSKKLSSSTIDLIEKRERLNRKQDKTTLEKIDFQN</sequence>
<dbReference type="AlphaFoldDB" id="A0A8D8R3P2"/>
<dbReference type="EMBL" id="HBUF01125624">
    <property type="protein sequence ID" value="CAG6643111.1"/>
    <property type="molecule type" value="Transcribed_RNA"/>
</dbReference>
<dbReference type="Gene3D" id="3.60.10.10">
    <property type="entry name" value="Endonuclease/exonuclease/phosphatase"/>
    <property type="match status" value="1"/>
</dbReference>
<protein>
    <submittedName>
        <fullName evidence="1">Craniofacial development protein 2</fullName>
    </submittedName>
</protein>
<dbReference type="InterPro" id="IPR036691">
    <property type="entry name" value="Endo/exonu/phosph_ase_sf"/>
</dbReference>
<dbReference type="EMBL" id="HBUF01125625">
    <property type="protein sequence ID" value="CAG6643114.1"/>
    <property type="molecule type" value="Transcribed_RNA"/>
</dbReference>
<accession>A0A8D8R3P2</accession>
<evidence type="ECO:0000313" key="1">
    <source>
        <dbReference type="EMBL" id="CAG6643111.1"/>
    </source>
</evidence>
<reference evidence="1" key="1">
    <citation type="submission" date="2021-05" db="EMBL/GenBank/DDBJ databases">
        <authorList>
            <person name="Alioto T."/>
            <person name="Alioto T."/>
            <person name="Gomez Garrido J."/>
        </authorList>
    </citation>
    <scope>NUCLEOTIDE SEQUENCE</scope>
</reference>
<proteinExistence type="predicted"/>
<dbReference type="SUPFAM" id="SSF56219">
    <property type="entry name" value="DNase I-like"/>
    <property type="match status" value="1"/>
</dbReference>
<name>A0A8D8R3P2_9HEMI</name>
<organism evidence="1">
    <name type="scientific">Cacopsylla melanoneura</name>
    <dbReference type="NCBI Taxonomy" id="428564"/>
    <lineage>
        <taxon>Eukaryota</taxon>
        <taxon>Metazoa</taxon>
        <taxon>Ecdysozoa</taxon>
        <taxon>Arthropoda</taxon>
        <taxon>Hexapoda</taxon>
        <taxon>Insecta</taxon>
        <taxon>Pterygota</taxon>
        <taxon>Neoptera</taxon>
        <taxon>Paraneoptera</taxon>
        <taxon>Hemiptera</taxon>
        <taxon>Sternorrhyncha</taxon>
        <taxon>Psylloidea</taxon>
        <taxon>Psyllidae</taxon>
        <taxon>Psyllinae</taxon>
        <taxon>Cacopsylla</taxon>
    </lineage>
</organism>